<dbReference type="PANTHER" id="PTHR22916">
    <property type="entry name" value="GLYCOSYLTRANSFERASE"/>
    <property type="match status" value="1"/>
</dbReference>
<feature type="domain" description="Glycosyltransferase 2-like" evidence="1">
    <location>
        <begin position="14"/>
        <end position="132"/>
    </location>
</feature>
<dbReference type="eggNOG" id="COG0463">
    <property type="taxonomic scope" value="Bacteria"/>
</dbReference>
<dbReference type="KEGG" id="slt:Slit_2891"/>
<dbReference type="STRING" id="580332.Slit_2891"/>
<dbReference type="OrthoDB" id="433681at2"/>
<dbReference type="Gene3D" id="3.90.550.10">
    <property type="entry name" value="Spore Coat Polysaccharide Biosynthesis Protein SpsA, Chain A"/>
    <property type="match status" value="1"/>
</dbReference>
<dbReference type="HOGENOM" id="CLU_914970_0_0_4"/>
<evidence type="ECO:0000259" key="1">
    <source>
        <dbReference type="Pfam" id="PF00535"/>
    </source>
</evidence>
<proteinExistence type="predicted"/>
<evidence type="ECO:0000313" key="2">
    <source>
        <dbReference type="EMBL" id="ADE13116.1"/>
    </source>
</evidence>
<dbReference type="InterPro" id="IPR029044">
    <property type="entry name" value="Nucleotide-diphossugar_trans"/>
</dbReference>
<organism evidence="2 3">
    <name type="scientific">Sideroxydans lithotrophicus (strain ES-1)</name>
    <dbReference type="NCBI Taxonomy" id="580332"/>
    <lineage>
        <taxon>Bacteria</taxon>
        <taxon>Pseudomonadati</taxon>
        <taxon>Pseudomonadota</taxon>
        <taxon>Betaproteobacteria</taxon>
        <taxon>Nitrosomonadales</taxon>
        <taxon>Gallionellaceae</taxon>
        <taxon>Sideroxydans</taxon>
    </lineage>
</organism>
<dbReference type="CAZy" id="GT2">
    <property type="family name" value="Glycosyltransferase Family 2"/>
</dbReference>
<keyword evidence="2" id="KW-0808">Transferase</keyword>
<dbReference type="EMBL" id="CP001965">
    <property type="protein sequence ID" value="ADE13116.1"/>
    <property type="molecule type" value="Genomic_DNA"/>
</dbReference>
<dbReference type="Pfam" id="PF00535">
    <property type="entry name" value="Glycos_transf_2"/>
    <property type="match status" value="1"/>
</dbReference>
<dbReference type="SUPFAM" id="SSF53448">
    <property type="entry name" value="Nucleotide-diphospho-sugar transferases"/>
    <property type="match status" value="1"/>
</dbReference>
<dbReference type="PANTHER" id="PTHR22916:SF3">
    <property type="entry name" value="UDP-GLCNAC:BETAGAL BETA-1,3-N-ACETYLGLUCOSAMINYLTRANSFERASE-LIKE PROTEIN 1"/>
    <property type="match status" value="1"/>
</dbReference>
<dbReference type="GO" id="GO:0016758">
    <property type="term" value="F:hexosyltransferase activity"/>
    <property type="evidence" value="ECO:0007669"/>
    <property type="project" value="UniProtKB-ARBA"/>
</dbReference>
<keyword evidence="3" id="KW-1185">Reference proteome</keyword>
<dbReference type="CDD" id="cd00761">
    <property type="entry name" value="Glyco_tranf_GTA_type"/>
    <property type="match status" value="1"/>
</dbReference>
<evidence type="ECO:0000313" key="3">
    <source>
        <dbReference type="Proteomes" id="UP000001625"/>
    </source>
</evidence>
<dbReference type="Proteomes" id="UP000001625">
    <property type="component" value="Chromosome"/>
</dbReference>
<dbReference type="AlphaFoldDB" id="D5CQ95"/>
<protein>
    <submittedName>
        <fullName evidence="2">Glycosyl transferase family 2</fullName>
    </submittedName>
</protein>
<name>D5CQ95_SIDLE</name>
<reference evidence="2 3" key="1">
    <citation type="submission" date="2010-03" db="EMBL/GenBank/DDBJ databases">
        <title>Complete sequence of Sideroxydans lithotrophicus ES-1.</title>
        <authorList>
            <consortium name="US DOE Joint Genome Institute"/>
            <person name="Lucas S."/>
            <person name="Copeland A."/>
            <person name="Lapidus A."/>
            <person name="Cheng J.-F."/>
            <person name="Bruce D."/>
            <person name="Goodwin L."/>
            <person name="Pitluck S."/>
            <person name="Munk A.C."/>
            <person name="Detter J.C."/>
            <person name="Han C."/>
            <person name="Tapia R."/>
            <person name="Larimer F."/>
            <person name="Land M."/>
            <person name="Hauser L."/>
            <person name="Kyrpides N."/>
            <person name="Ivanova N."/>
            <person name="Emerson D."/>
            <person name="Woyke T."/>
        </authorList>
    </citation>
    <scope>NUCLEOTIDE SEQUENCE [LARGE SCALE GENOMIC DNA]</scope>
    <source>
        <strain evidence="2 3">ES-1</strain>
    </source>
</reference>
<sequence length="304" mass="35213">MEKIESSKNKPLISIGIRTYNRPVDLRRTLTEITKQTYTNLDIIVSDNASQGDETENIMCEFMRNDERIRYFKQSANLGINLNFQFVLEKAKGEFFIWSADDDWHSPEFVEYLLAAKLNDDAATISFCDFDIREEDGRTVLDYPDSHAALVTMTCNNSLIRQLRFFMLPEGGAIPHAIYGLLPMRNMKSFSWPEHVQRYGEYGADTLFVFWLLGQGRLALAEKRLFGCTVNNQKHYVSAQKSSIAKKIRTARQRMGYLISFIRIAKGWTRLALLFAFPLKLAEMFFSMTVREPIRRAIRARGER</sequence>
<dbReference type="InterPro" id="IPR001173">
    <property type="entry name" value="Glyco_trans_2-like"/>
</dbReference>
<gene>
    <name evidence="2" type="ordered locus">Slit_2891</name>
</gene>
<dbReference type="RefSeq" id="WP_013031012.1">
    <property type="nucleotide sequence ID" value="NC_013959.1"/>
</dbReference>
<accession>D5CQ95</accession>